<dbReference type="AlphaFoldDB" id="A0A0U5K484"/>
<dbReference type="Proteomes" id="UP000069902">
    <property type="component" value="Chromosome cPNK"/>
</dbReference>
<dbReference type="EMBL" id="LN879502">
    <property type="protein sequence ID" value="CUI16891.1"/>
    <property type="molecule type" value="Genomic_DNA"/>
</dbReference>
<evidence type="ECO:0000313" key="1">
    <source>
        <dbReference type="EMBL" id="CUI16891.1"/>
    </source>
</evidence>
<sequence>MTDITLIFPDQLFLHHPCLASGREIYLVEEFLFYKVQPFHKQRLVLLRSAMHSYAEMLRKNQHNVIYISSKDLTYRGSLFDILGKKHIKNIYVAEFADEWLSQDLTKGAEKFGWNIYFYPSPGFICSNQDLKTFFVGKEHYSMAQFYAYQRKSQNILMKGGSPVGGKYSFDTENRKRMPKGLPVPPTFLPPKNPDTKKIIAEVEREFTDAIGEAAPFLYPTTHEEAHKALQVFLNHKFALFGDYQDAIKQENSFLFHSVLSPILNIGLLTPDEVIKAAINHAEKHSVPINCLEGFLRQIIGWREFVRASYLLKGSFQRSFNFFYHQDTIPKSFWEGSVGILPIDTIIKRILRTGYCNHIERLMVLGNFLLLTDTAPQEIYKWFMGYFVDAYDWVMVPNVYGMSQYADGGIIVTKPYISSSNYILKMSNYPKGEWTEIWDGLFWRFLQKHPSLFSSNNRTLNLMHVLKKNESSIIKKVRKAELWLTAYKSEKSY</sequence>
<organism evidence="1 2">
    <name type="scientific">Candidatus Protochlamydia naegleriophila</name>
    <dbReference type="NCBI Taxonomy" id="389348"/>
    <lineage>
        <taxon>Bacteria</taxon>
        <taxon>Pseudomonadati</taxon>
        <taxon>Chlamydiota</taxon>
        <taxon>Chlamydiia</taxon>
        <taxon>Parachlamydiales</taxon>
        <taxon>Parachlamydiaceae</taxon>
        <taxon>Candidatus Protochlamydia</taxon>
    </lineage>
</organism>
<dbReference type="KEGG" id="pnl:PNK_1274"/>
<dbReference type="PANTHER" id="PTHR38657:SF1">
    <property type="entry name" value="SLR1343 PROTEIN"/>
    <property type="match status" value="1"/>
</dbReference>
<dbReference type="Gene3D" id="1.25.40.80">
    <property type="match status" value="1"/>
</dbReference>
<dbReference type="GO" id="GO:0016829">
    <property type="term" value="F:lyase activity"/>
    <property type="evidence" value="ECO:0007669"/>
    <property type="project" value="UniProtKB-KW"/>
</dbReference>
<dbReference type="Gene3D" id="1.10.10.1710">
    <property type="entry name" value="Deoxyribodipyrimidine photolyase-related"/>
    <property type="match status" value="1"/>
</dbReference>
<dbReference type="InParanoid" id="A0A0U5K484"/>
<keyword evidence="2" id="KW-1185">Reference proteome</keyword>
<reference evidence="2" key="1">
    <citation type="submission" date="2015-09" db="EMBL/GenBank/DDBJ databases">
        <authorList>
            <person name="Bertelli C."/>
        </authorList>
    </citation>
    <scope>NUCLEOTIDE SEQUENCE [LARGE SCALE GENOMIC DNA]</scope>
    <source>
        <strain evidence="2">KNic</strain>
    </source>
</reference>
<dbReference type="Gene3D" id="1.10.579.10">
    <property type="entry name" value="DNA Cyclobutane Dipyrimidine Photolyase, subunit A, domain 3"/>
    <property type="match status" value="1"/>
</dbReference>
<gene>
    <name evidence="1" type="ORF">PNK_1274</name>
</gene>
<dbReference type="InterPro" id="IPR007357">
    <property type="entry name" value="PhrB-like"/>
</dbReference>
<dbReference type="RefSeq" id="WP_059061028.1">
    <property type="nucleotide sequence ID" value="NZ_LN879502.1"/>
</dbReference>
<dbReference type="InterPro" id="IPR052551">
    <property type="entry name" value="UV-DNA_repair_photolyase"/>
</dbReference>
<evidence type="ECO:0000313" key="2">
    <source>
        <dbReference type="Proteomes" id="UP000069902"/>
    </source>
</evidence>
<dbReference type="PANTHER" id="PTHR38657">
    <property type="entry name" value="SLR1343 PROTEIN"/>
    <property type="match status" value="1"/>
</dbReference>
<name>A0A0U5K484_9BACT</name>
<dbReference type="STRING" id="389348.PNK_1274"/>
<dbReference type="InterPro" id="IPR036134">
    <property type="entry name" value="Crypto/Photolyase_FAD-like_sf"/>
</dbReference>
<keyword evidence="1" id="KW-0456">Lyase</keyword>
<protein>
    <submittedName>
        <fullName evidence="1">Deoxyribodipyrimidine photolyase-like protein</fullName>
    </submittedName>
</protein>
<dbReference type="Pfam" id="PF04244">
    <property type="entry name" value="DPRP"/>
    <property type="match status" value="1"/>
</dbReference>
<dbReference type="SUPFAM" id="SSF48173">
    <property type="entry name" value="Cryptochrome/photolyase FAD-binding domain"/>
    <property type="match status" value="1"/>
</dbReference>
<dbReference type="PATRIC" id="fig|389348.3.peg.1424"/>
<dbReference type="Gene3D" id="3.40.50.620">
    <property type="entry name" value="HUPs"/>
    <property type="match status" value="1"/>
</dbReference>
<dbReference type="InterPro" id="IPR014729">
    <property type="entry name" value="Rossmann-like_a/b/a_fold"/>
</dbReference>
<proteinExistence type="predicted"/>
<accession>A0A0U5K484</accession>